<organism evidence="10 11">
    <name type="scientific">Thamnocephalis sphaerospora</name>
    <dbReference type="NCBI Taxonomy" id="78915"/>
    <lineage>
        <taxon>Eukaryota</taxon>
        <taxon>Fungi</taxon>
        <taxon>Fungi incertae sedis</taxon>
        <taxon>Zoopagomycota</taxon>
        <taxon>Zoopagomycotina</taxon>
        <taxon>Zoopagomycetes</taxon>
        <taxon>Zoopagales</taxon>
        <taxon>Sigmoideomycetaceae</taxon>
        <taxon>Thamnocephalis</taxon>
    </lineage>
</organism>
<keyword evidence="7" id="KW-0539">Nucleus</keyword>
<keyword evidence="4" id="KW-0805">Transcription regulation</keyword>
<evidence type="ECO:0000256" key="6">
    <source>
        <dbReference type="ARBA" id="ARBA00023163"/>
    </source>
</evidence>
<keyword evidence="11" id="KW-1185">Reference proteome</keyword>
<comment type="similarity">
    <text evidence="2">Belongs to the Mediator complex subunit 19 family.</text>
</comment>
<dbReference type="OrthoDB" id="5596228at2759"/>
<evidence type="ECO:0000256" key="3">
    <source>
        <dbReference type="ARBA" id="ARBA00019615"/>
    </source>
</evidence>
<dbReference type="PANTHER" id="PTHR28270:SF1">
    <property type="entry name" value="MEDIATOR OF RNA POLYMERASE II TRANSCRIPTION SUBUNIT 19"/>
    <property type="match status" value="1"/>
</dbReference>
<dbReference type="GO" id="GO:0070847">
    <property type="term" value="C:core mediator complex"/>
    <property type="evidence" value="ECO:0007669"/>
    <property type="project" value="TreeGrafter"/>
</dbReference>
<evidence type="ECO:0000256" key="7">
    <source>
        <dbReference type="ARBA" id="ARBA00023242"/>
    </source>
</evidence>
<accession>A0A4P9XU34</accession>
<evidence type="ECO:0000256" key="8">
    <source>
        <dbReference type="ARBA" id="ARBA00032018"/>
    </source>
</evidence>
<dbReference type="InterPro" id="IPR019403">
    <property type="entry name" value="Mediator_Med19_met"/>
</dbReference>
<feature type="region of interest" description="Disordered" evidence="9">
    <location>
        <begin position="138"/>
        <end position="217"/>
    </location>
</feature>
<evidence type="ECO:0000256" key="1">
    <source>
        <dbReference type="ARBA" id="ARBA00004123"/>
    </source>
</evidence>
<comment type="subcellular location">
    <subcellularLocation>
        <location evidence="1">Nucleus</location>
    </subcellularLocation>
</comment>
<name>A0A4P9XU34_9FUNG</name>
<dbReference type="GO" id="GO:0006357">
    <property type="term" value="P:regulation of transcription by RNA polymerase II"/>
    <property type="evidence" value="ECO:0007669"/>
    <property type="project" value="InterPro"/>
</dbReference>
<dbReference type="PANTHER" id="PTHR28270">
    <property type="entry name" value="MEDIATOR OF RNA POLYMERASE II TRANSCRIPTION SUBUNIT 19"/>
    <property type="match status" value="1"/>
</dbReference>
<dbReference type="GO" id="GO:0003712">
    <property type="term" value="F:transcription coregulator activity"/>
    <property type="evidence" value="ECO:0007669"/>
    <property type="project" value="InterPro"/>
</dbReference>
<keyword evidence="6" id="KW-0804">Transcription</keyword>
<dbReference type="Pfam" id="PF10278">
    <property type="entry name" value="Med19"/>
    <property type="match status" value="1"/>
</dbReference>
<feature type="compositionally biased region" description="Acidic residues" evidence="9">
    <location>
        <begin position="138"/>
        <end position="147"/>
    </location>
</feature>
<feature type="compositionally biased region" description="Basic and acidic residues" evidence="9">
    <location>
        <begin position="150"/>
        <end position="172"/>
    </location>
</feature>
<proteinExistence type="inferred from homology"/>
<dbReference type="GO" id="GO:0016592">
    <property type="term" value="C:mediator complex"/>
    <property type="evidence" value="ECO:0007669"/>
    <property type="project" value="InterPro"/>
</dbReference>
<dbReference type="InterPro" id="IPR013942">
    <property type="entry name" value="Mediator_Med19_fun"/>
</dbReference>
<gene>
    <name evidence="10" type="ORF">THASP1DRAFT_28483</name>
</gene>
<evidence type="ECO:0000256" key="2">
    <source>
        <dbReference type="ARBA" id="ARBA00009259"/>
    </source>
</evidence>
<keyword evidence="5" id="KW-0010">Activator</keyword>
<dbReference type="AlphaFoldDB" id="A0A4P9XU34"/>
<protein>
    <recommendedName>
        <fullName evidence="3">Mediator of RNA polymerase II transcription subunit 19</fullName>
    </recommendedName>
    <alternativeName>
        <fullName evidence="8">Mediator complex subunit 19</fullName>
    </alternativeName>
</protein>
<evidence type="ECO:0000256" key="5">
    <source>
        <dbReference type="ARBA" id="ARBA00023159"/>
    </source>
</evidence>
<evidence type="ECO:0000313" key="11">
    <source>
        <dbReference type="Proteomes" id="UP000271241"/>
    </source>
</evidence>
<evidence type="ECO:0000313" key="10">
    <source>
        <dbReference type="EMBL" id="RKP09713.1"/>
    </source>
</evidence>
<dbReference type="EMBL" id="KZ992493">
    <property type="protein sequence ID" value="RKP09713.1"/>
    <property type="molecule type" value="Genomic_DNA"/>
</dbReference>
<dbReference type="Proteomes" id="UP000271241">
    <property type="component" value="Unassembled WGS sequence"/>
</dbReference>
<reference evidence="11" key="1">
    <citation type="journal article" date="2018" name="Nat. Microbiol.">
        <title>Leveraging single-cell genomics to expand the fungal tree of life.</title>
        <authorList>
            <person name="Ahrendt S.R."/>
            <person name="Quandt C.A."/>
            <person name="Ciobanu D."/>
            <person name="Clum A."/>
            <person name="Salamov A."/>
            <person name="Andreopoulos B."/>
            <person name="Cheng J.F."/>
            <person name="Woyke T."/>
            <person name="Pelin A."/>
            <person name="Henrissat B."/>
            <person name="Reynolds N.K."/>
            <person name="Benny G.L."/>
            <person name="Smith M.E."/>
            <person name="James T.Y."/>
            <person name="Grigoriev I.V."/>
        </authorList>
    </citation>
    <scope>NUCLEOTIDE SEQUENCE [LARGE SCALE GENOMIC DNA]</scope>
    <source>
        <strain evidence="11">RSA 1356</strain>
    </source>
</reference>
<feature type="compositionally biased region" description="Basic residues" evidence="9">
    <location>
        <begin position="173"/>
        <end position="184"/>
    </location>
</feature>
<sequence>MAANPANESAILMESPPVPAANQVPGATDELFFVGTLQHKASALPLGNVNLLERCGLAPFYQRVVAGGNTLPDGFDAYVSDIPGRALPSAGPGLIDLIMRPAQNEGVEMQPFDEDQLARALRLQPGILVGYDASLLDQDDDGDEDNATEAGRHGSEGALDGDREHRRGSGSDRKHKKKKKKRKHDREGETEEERRKRKKRKRERAEGRLGAGDESPS</sequence>
<evidence type="ECO:0000256" key="4">
    <source>
        <dbReference type="ARBA" id="ARBA00023015"/>
    </source>
</evidence>
<evidence type="ECO:0000256" key="9">
    <source>
        <dbReference type="SAM" id="MobiDB-lite"/>
    </source>
</evidence>
<dbReference type="STRING" id="78915.A0A4P9XU34"/>